<dbReference type="EMBL" id="FPIP01000001">
    <property type="protein sequence ID" value="SFW12049.1"/>
    <property type="molecule type" value="Genomic_DNA"/>
</dbReference>
<dbReference type="GO" id="GO:0016747">
    <property type="term" value="F:acyltransferase activity, transferring groups other than amino-acyl groups"/>
    <property type="evidence" value="ECO:0007669"/>
    <property type="project" value="InterPro"/>
</dbReference>
<evidence type="ECO:0000313" key="3">
    <source>
        <dbReference type="Proteomes" id="UP000183461"/>
    </source>
</evidence>
<dbReference type="SUPFAM" id="SSF55729">
    <property type="entry name" value="Acyl-CoA N-acyltransferases (Nat)"/>
    <property type="match status" value="1"/>
</dbReference>
<dbReference type="PROSITE" id="PS51186">
    <property type="entry name" value="GNAT"/>
    <property type="match status" value="1"/>
</dbReference>
<dbReference type="Gene3D" id="3.40.630.30">
    <property type="match status" value="1"/>
</dbReference>
<proteinExistence type="predicted"/>
<dbReference type="InterPro" id="IPR016181">
    <property type="entry name" value="Acyl_CoA_acyltransferase"/>
</dbReference>
<dbReference type="RefSeq" id="WP_072298993.1">
    <property type="nucleotide sequence ID" value="NZ_FPIP01000001.1"/>
</dbReference>
<dbReference type="InterPro" id="IPR000182">
    <property type="entry name" value="GNAT_dom"/>
</dbReference>
<reference evidence="2 3" key="1">
    <citation type="submission" date="2016-11" db="EMBL/GenBank/DDBJ databases">
        <authorList>
            <person name="Jaros S."/>
            <person name="Januszkiewicz K."/>
            <person name="Wedrychowicz H."/>
        </authorList>
    </citation>
    <scope>NUCLEOTIDE SEQUENCE [LARGE SCALE GENOMIC DNA]</scope>
    <source>
        <strain evidence="2 3">YL228</strain>
    </source>
</reference>
<keyword evidence="2" id="KW-0808">Transferase</keyword>
<evidence type="ECO:0000313" key="2">
    <source>
        <dbReference type="EMBL" id="SFW12049.1"/>
    </source>
</evidence>
<dbReference type="AlphaFoldDB" id="A0A1K1LMC7"/>
<feature type="domain" description="N-acetyltransferase" evidence="1">
    <location>
        <begin position="1"/>
        <end position="153"/>
    </location>
</feature>
<dbReference type="CDD" id="cd04301">
    <property type="entry name" value="NAT_SF"/>
    <property type="match status" value="1"/>
</dbReference>
<name>A0A1K1LMC7_RUMFL</name>
<organism evidence="2 3">
    <name type="scientific">Ruminococcus flavefaciens</name>
    <dbReference type="NCBI Taxonomy" id="1265"/>
    <lineage>
        <taxon>Bacteria</taxon>
        <taxon>Bacillati</taxon>
        <taxon>Bacillota</taxon>
        <taxon>Clostridia</taxon>
        <taxon>Eubacteriales</taxon>
        <taxon>Oscillospiraceae</taxon>
        <taxon>Ruminococcus</taxon>
    </lineage>
</organism>
<sequence length="154" mass="17643">MKITAASEADFDTVRSITQQTIKAVYPHYYPKGVVDFFLAHHSDENIMRDIRNGDVFLLYTDKNEAAGTVTTEKNEINRLFVLTEYQGRGFGGALLRFAEERIAENYDRAELSVSLPAKAIYLKKGYVFKEYCAIKTENGDYLCFDNMEKPMLK</sequence>
<protein>
    <submittedName>
        <fullName evidence="2">Acetyltransferase (GNAT) domain-containing protein</fullName>
    </submittedName>
</protein>
<dbReference type="Proteomes" id="UP000183461">
    <property type="component" value="Unassembled WGS sequence"/>
</dbReference>
<accession>A0A1K1LMC7</accession>
<dbReference type="Pfam" id="PF13673">
    <property type="entry name" value="Acetyltransf_10"/>
    <property type="match status" value="1"/>
</dbReference>
<evidence type="ECO:0000259" key="1">
    <source>
        <dbReference type="PROSITE" id="PS51186"/>
    </source>
</evidence>
<gene>
    <name evidence="2" type="ORF">SAMN02910280_0574</name>
</gene>